<proteinExistence type="predicted"/>
<evidence type="ECO:0000313" key="3">
    <source>
        <dbReference type="Proteomes" id="UP000683575"/>
    </source>
</evidence>
<dbReference type="GO" id="GO:0004519">
    <property type="term" value="F:endonuclease activity"/>
    <property type="evidence" value="ECO:0007669"/>
    <property type="project" value="UniProtKB-KW"/>
</dbReference>
<keyword evidence="2" id="KW-0255">Endonuclease</keyword>
<dbReference type="Pfam" id="PF03372">
    <property type="entry name" value="Exo_endo_phos"/>
    <property type="match status" value="1"/>
</dbReference>
<keyword evidence="2" id="KW-0378">Hydrolase</keyword>
<evidence type="ECO:0000259" key="1">
    <source>
        <dbReference type="Pfam" id="PF03372"/>
    </source>
</evidence>
<keyword evidence="2" id="KW-0540">Nuclease</keyword>
<accession>A0A975SUY1</accession>
<dbReference type="InterPro" id="IPR005135">
    <property type="entry name" value="Endo/exonuclease/phosphatase"/>
</dbReference>
<feature type="domain" description="Endonuclease/exonuclease/phosphatase" evidence="1">
    <location>
        <begin position="1"/>
        <end position="210"/>
    </location>
</feature>
<protein>
    <submittedName>
        <fullName evidence="2">Endonuclease/exonuclease/phosphatase family protein</fullName>
    </submittedName>
</protein>
<keyword evidence="3" id="KW-1185">Reference proteome</keyword>
<sequence>MTYNILQGGRRGQPVLDVVRAAVPDVLLVNECPKTPLLWRRRSRRLAEGCGLRYVAGGRPAGSNLVAVAPGVGVVSVHAERLRQPFGAPRRGVVAAQLRVQGRLVGVVSCHLSLDADRRLVEVARVVELAARLRGPVVVAGDLNEGPDGPCWRLLERAGYVDHGSSQWRTFPAERPERRIDALLVRGDVEVLKHGDPGVDAALLAAASDHRPVLARIALV</sequence>
<dbReference type="AlphaFoldDB" id="A0A975SUY1"/>
<dbReference type="RefSeq" id="WP_216937220.1">
    <property type="nucleotide sequence ID" value="NZ_CP077062.1"/>
</dbReference>
<organism evidence="2 3">
    <name type="scientific">Nocardioides panacis</name>
    <dbReference type="NCBI Taxonomy" id="2849501"/>
    <lineage>
        <taxon>Bacteria</taxon>
        <taxon>Bacillati</taxon>
        <taxon>Actinomycetota</taxon>
        <taxon>Actinomycetes</taxon>
        <taxon>Propionibacteriales</taxon>
        <taxon>Nocardioidaceae</taxon>
        <taxon>Nocardioides</taxon>
    </lineage>
</organism>
<evidence type="ECO:0000313" key="2">
    <source>
        <dbReference type="EMBL" id="QWZ06355.1"/>
    </source>
</evidence>
<name>A0A975SUY1_9ACTN</name>
<dbReference type="Proteomes" id="UP000683575">
    <property type="component" value="Chromosome"/>
</dbReference>
<dbReference type="KEGG" id="nps:KRR39_12085"/>
<dbReference type="EMBL" id="CP077062">
    <property type="protein sequence ID" value="QWZ06355.1"/>
    <property type="molecule type" value="Genomic_DNA"/>
</dbReference>
<gene>
    <name evidence="2" type="ORF">KRR39_12085</name>
</gene>
<reference evidence="2" key="1">
    <citation type="submission" date="2021-06" db="EMBL/GenBank/DDBJ databases">
        <title>Complete genome sequence of Nocardioides sp. G188.</title>
        <authorList>
            <person name="Im W.-T."/>
        </authorList>
    </citation>
    <scope>NUCLEOTIDE SEQUENCE</scope>
    <source>
        <strain evidence="2">G188</strain>
    </source>
</reference>